<feature type="transmembrane region" description="Helical" evidence="5">
    <location>
        <begin position="263"/>
        <end position="284"/>
    </location>
</feature>
<name>A0A6A3CZS3_HIBSY</name>
<keyword evidence="2 5" id="KW-0812">Transmembrane</keyword>
<accession>A0A6A3CZS3</accession>
<gene>
    <name evidence="7" type="ORF">F3Y22_tig00001802pilonHSYRG00055</name>
</gene>
<protein>
    <submittedName>
        <fullName evidence="7">Sugar phosphate/phosphate translocator</fullName>
    </submittedName>
</protein>
<dbReference type="AlphaFoldDB" id="A0A6A3CZS3"/>
<dbReference type="SUPFAM" id="SSF103481">
    <property type="entry name" value="Multidrug resistance efflux transporter EmrE"/>
    <property type="match status" value="2"/>
</dbReference>
<reference evidence="7" key="1">
    <citation type="submission" date="2019-09" db="EMBL/GenBank/DDBJ databases">
        <title>Draft genome information of white flower Hibiscus syriacus.</title>
        <authorList>
            <person name="Kim Y.-M."/>
        </authorList>
    </citation>
    <scope>NUCLEOTIDE SEQUENCE [LARGE SCALE GENOMIC DNA]</scope>
    <source>
        <strain evidence="7">YM2019G1</strain>
    </source>
</reference>
<dbReference type="InterPro" id="IPR050186">
    <property type="entry name" value="TPT_transporter"/>
</dbReference>
<dbReference type="InterPro" id="IPR004853">
    <property type="entry name" value="Sugar_P_trans_dom"/>
</dbReference>
<dbReference type="Proteomes" id="UP000436088">
    <property type="component" value="Unassembled WGS sequence"/>
</dbReference>
<evidence type="ECO:0000256" key="5">
    <source>
        <dbReference type="SAM" id="Phobius"/>
    </source>
</evidence>
<comment type="caution">
    <text evidence="7">The sequence shown here is derived from an EMBL/GenBank/DDBJ whole genome shotgun (WGS) entry which is preliminary data.</text>
</comment>
<feature type="transmembrane region" description="Helical" evidence="5">
    <location>
        <begin position="290"/>
        <end position="307"/>
    </location>
</feature>
<dbReference type="EMBL" id="VEPZ02000140">
    <property type="protein sequence ID" value="KAE8732691.1"/>
    <property type="molecule type" value="Genomic_DNA"/>
</dbReference>
<comment type="subcellular location">
    <subcellularLocation>
        <location evidence="1">Membrane</location>
        <topology evidence="1">Multi-pass membrane protein</topology>
    </subcellularLocation>
</comment>
<feature type="transmembrane region" description="Helical" evidence="5">
    <location>
        <begin position="236"/>
        <end position="256"/>
    </location>
</feature>
<organism evidence="7 8">
    <name type="scientific">Hibiscus syriacus</name>
    <name type="common">Rose of Sharon</name>
    <dbReference type="NCBI Taxonomy" id="106335"/>
    <lineage>
        <taxon>Eukaryota</taxon>
        <taxon>Viridiplantae</taxon>
        <taxon>Streptophyta</taxon>
        <taxon>Embryophyta</taxon>
        <taxon>Tracheophyta</taxon>
        <taxon>Spermatophyta</taxon>
        <taxon>Magnoliopsida</taxon>
        <taxon>eudicotyledons</taxon>
        <taxon>Gunneridae</taxon>
        <taxon>Pentapetalae</taxon>
        <taxon>rosids</taxon>
        <taxon>malvids</taxon>
        <taxon>Malvales</taxon>
        <taxon>Malvaceae</taxon>
        <taxon>Malvoideae</taxon>
        <taxon>Hibiscus</taxon>
    </lineage>
</organism>
<dbReference type="GO" id="GO:0016020">
    <property type="term" value="C:membrane"/>
    <property type="evidence" value="ECO:0007669"/>
    <property type="project" value="UniProtKB-SubCell"/>
</dbReference>
<proteinExistence type="predicted"/>
<feature type="transmembrane region" description="Helical" evidence="5">
    <location>
        <begin position="137"/>
        <end position="154"/>
    </location>
</feature>
<feature type="transmembrane region" description="Helical" evidence="5">
    <location>
        <begin position="198"/>
        <end position="216"/>
    </location>
</feature>
<dbReference type="Pfam" id="PF03151">
    <property type="entry name" value="TPT"/>
    <property type="match status" value="1"/>
</dbReference>
<feature type="transmembrane region" description="Helical" evidence="5">
    <location>
        <begin position="160"/>
        <end position="177"/>
    </location>
</feature>
<feature type="transmembrane region" description="Helical" evidence="5">
    <location>
        <begin position="15"/>
        <end position="34"/>
    </location>
</feature>
<evidence type="ECO:0000256" key="3">
    <source>
        <dbReference type="ARBA" id="ARBA00022989"/>
    </source>
</evidence>
<feature type="transmembrane region" description="Helical" evidence="5">
    <location>
        <begin position="110"/>
        <end position="130"/>
    </location>
</feature>
<dbReference type="PANTHER" id="PTHR11132">
    <property type="entry name" value="SOLUTE CARRIER FAMILY 35"/>
    <property type="match status" value="1"/>
</dbReference>
<evidence type="ECO:0000256" key="4">
    <source>
        <dbReference type="ARBA" id="ARBA00023136"/>
    </source>
</evidence>
<keyword evidence="4 5" id="KW-0472">Membrane</keyword>
<keyword evidence="3 5" id="KW-1133">Transmembrane helix</keyword>
<evidence type="ECO:0000313" key="8">
    <source>
        <dbReference type="Proteomes" id="UP000436088"/>
    </source>
</evidence>
<dbReference type="InterPro" id="IPR037185">
    <property type="entry name" value="EmrE-like"/>
</dbReference>
<evidence type="ECO:0000313" key="7">
    <source>
        <dbReference type="EMBL" id="KAE8732691.1"/>
    </source>
</evidence>
<evidence type="ECO:0000256" key="2">
    <source>
        <dbReference type="ARBA" id="ARBA00022692"/>
    </source>
</evidence>
<feature type="domain" description="Sugar phosphate transporter" evidence="6">
    <location>
        <begin position="17"/>
        <end position="306"/>
    </location>
</feature>
<evidence type="ECO:0000256" key="1">
    <source>
        <dbReference type="ARBA" id="ARBA00004141"/>
    </source>
</evidence>
<sequence>MSSTQQPSSSKKQTLFISSLIILWYSSNIGVLLLNKYLLSNNGFRFPIFLTMCHMSACAFFSYISIVFIKLVPLQPIKSRTQFLKIATLSVVFCCSVVGGNVSLRYLPVSFNQAVGATTPFFTALFAYLMTFKREAWVTYGALVPVVAGVVIASGGEPGFHWFGFIMCISATAARAFKSVLQGILLSSEGEKLNSMNLLLYMSPIAVLVLVPAALVMEPNVVEVTISLGRQHRYMWLLLLINSTLAYSANLSNFLVTKHTSALTLQVLGNAKGAVAVVISILLFRNPVTVVGIAGYTVTVLGVVAYGEAKRRFRSEGGLGVRDIHCWNKACKIQLIRSILAGQGSLWVAWLKEYDLSKVTTRWIWSEFRVKYLKVDWHMIVWIPLHIPKHSRYHQLDGNLGKASHQG</sequence>
<evidence type="ECO:0000259" key="6">
    <source>
        <dbReference type="Pfam" id="PF03151"/>
    </source>
</evidence>
<feature type="transmembrane region" description="Helical" evidence="5">
    <location>
        <begin position="46"/>
        <end position="71"/>
    </location>
</feature>
<keyword evidence="8" id="KW-1185">Reference proteome</keyword>